<evidence type="ECO:0000259" key="9">
    <source>
        <dbReference type="PROSITE" id="PS51161"/>
    </source>
</evidence>
<comment type="similarity">
    <text evidence="8">Belongs to the NrdR family.</text>
</comment>
<evidence type="ECO:0000256" key="4">
    <source>
        <dbReference type="ARBA" id="ARBA00022840"/>
    </source>
</evidence>
<gene>
    <name evidence="8" type="primary">nrdR</name>
    <name evidence="10" type="ORF">SAMN02745158_00136</name>
</gene>
<dbReference type="PROSITE" id="PS51161">
    <property type="entry name" value="ATP_CONE"/>
    <property type="match status" value="1"/>
</dbReference>
<keyword evidence="7 8" id="KW-0804">Transcription</keyword>
<keyword evidence="5 8" id="KW-0805">Transcription regulation</keyword>
<evidence type="ECO:0000256" key="7">
    <source>
        <dbReference type="ARBA" id="ARBA00023163"/>
    </source>
</evidence>
<dbReference type="InterPro" id="IPR003796">
    <property type="entry name" value="RNR_NrdR-like"/>
</dbReference>
<dbReference type="Proteomes" id="UP000184245">
    <property type="component" value="Unassembled WGS sequence"/>
</dbReference>
<evidence type="ECO:0000256" key="1">
    <source>
        <dbReference type="ARBA" id="ARBA00022491"/>
    </source>
</evidence>
<keyword evidence="3 8" id="KW-0862">Zinc</keyword>
<dbReference type="PANTHER" id="PTHR30455:SF2">
    <property type="entry name" value="TRANSCRIPTIONAL REPRESSOR NRDR"/>
    <property type="match status" value="1"/>
</dbReference>
<keyword evidence="8" id="KW-0479">Metal-binding</keyword>
<dbReference type="HAMAP" id="MF_00440">
    <property type="entry name" value="NrdR"/>
    <property type="match status" value="1"/>
</dbReference>
<keyword evidence="4 8" id="KW-0067">ATP-binding</keyword>
<protein>
    <recommendedName>
        <fullName evidence="8">Transcriptional repressor NrdR</fullName>
    </recommendedName>
</protein>
<feature type="zinc finger region" evidence="8">
    <location>
        <begin position="3"/>
        <end position="34"/>
    </location>
</feature>
<dbReference type="STRING" id="1122155.SAMN02745158_00136"/>
<evidence type="ECO:0000313" key="10">
    <source>
        <dbReference type="EMBL" id="SHE32479.1"/>
    </source>
</evidence>
<dbReference type="NCBIfam" id="TIGR00244">
    <property type="entry name" value="transcriptional regulator NrdR"/>
    <property type="match status" value="1"/>
</dbReference>
<evidence type="ECO:0000256" key="5">
    <source>
        <dbReference type="ARBA" id="ARBA00023015"/>
    </source>
</evidence>
<evidence type="ECO:0000256" key="6">
    <source>
        <dbReference type="ARBA" id="ARBA00023125"/>
    </source>
</evidence>
<keyword evidence="8" id="KW-0863">Zinc-finger</keyword>
<dbReference type="Pfam" id="PF22811">
    <property type="entry name" value="Zn_ribbon_NrdR"/>
    <property type="match status" value="1"/>
</dbReference>
<name>A0A1M4SJW5_9CLOT</name>
<feature type="domain" description="ATP-cone" evidence="9">
    <location>
        <begin position="49"/>
        <end position="139"/>
    </location>
</feature>
<dbReference type="Pfam" id="PF03477">
    <property type="entry name" value="ATP-cone"/>
    <property type="match status" value="1"/>
</dbReference>
<keyword evidence="2 8" id="KW-0547">Nucleotide-binding</keyword>
<dbReference type="AlphaFoldDB" id="A0A1M4SJW5"/>
<dbReference type="GO" id="GO:0045892">
    <property type="term" value="P:negative regulation of DNA-templated transcription"/>
    <property type="evidence" value="ECO:0007669"/>
    <property type="project" value="UniProtKB-UniRule"/>
</dbReference>
<accession>A0A1M4SJW5</accession>
<comment type="cofactor">
    <cofactor evidence="8">
        <name>Zn(2+)</name>
        <dbReference type="ChEBI" id="CHEBI:29105"/>
    </cofactor>
    <text evidence="8">Binds 1 zinc ion.</text>
</comment>
<keyword evidence="6 8" id="KW-0238">DNA-binding</keyword>
<sequence length="151" mass="17939">MRCPFCNQENTRVVDSRPVEETNSIRRRRMCDECGKRFTTYEKVETIPLIVIKKDQSREQYNRSKIEDGIMRACYKRPIPVQSITDAIDDIETEIFNREEREIPSTEVGEIVMDRLKELDPVAYVRFASVYREFKDVNTFMDELKKMLGEQ</sequence>
<keyword evidence="1 8" id="KW-0678">Repressor</keyword>
<comment type="function">
    <text evidence="8">Negatively regulates transcription of bacterial ribonucleotide reductase nrd genes and operons by binding to NrdR-boxes.</text>
</comment>
<proteinExistence type="inferred from homology"/>
<dbReference type="GO" id="GO:0008270">
    <property type="term" value="F:zinc ion binding"/>
    <property type="evidence" value="ECO:0007669"/>
    <property type="project" value="UniProtKB-UniRule"/>
</dbReference>
<dbReference type="RefSeq" id="WP_072848255.1">
    <property type="nucleotide sequence ID" value="NZ_FQVI01000001.1"/>
</dbReference>
<dbReference type="OrthoDB" id="9807461at2"/>
<keyword evidence="11" id="KW-1185">Reference proteome</keyword>
<dbReference type="InterPro" id="IPR055173">
    <property type="entry name" value="NrdR-like_N"/>
</dbReference>
<organism evidence="10 11">
    <name type="scientific">Lactonifactor longoviformis DSM 17459</name>
    <dbReference type="NCBI Taxonomy" id="1122155"/>
    <lineage>
        <taxon>Bacteria</taxon>
        <taxon>Bacillati</taxon>
        <taxon>Bacillota</taxon>
        <taxon>Clostridia</taxon>
        <taxon>Eubacteriales</taxon>
        <taxon>Clostridiaceae</taxon>
        <taxon>Lactonifactor</taxon>
    </lineage>
</organism>
<dbReference type="PANTHER" id="PTHR30455">
    <property type="entry name" value="TRANSCRIPTIONAL REPRESSOR NRDR"/>
    <property type="match status" value="1"/>
</dbReference>
<reference evidence="10 11" key="1">
    <citation type="submission" date="2016-11" db="EMBL/GenBank/DDBJ databases">
        <authorList>
            <person name="Jaros S."/>
            <person name="Januszkiewicz K."/>
            <person name="Wedrychowicz H."/>
        </authorList>
    </citation>
    <scope>NUCLEOTIDE SEQUENCE [LARGE SCALE GENOMIC DNA]</scope>
    <source>
        <strain evidence="10 11">DSM 17459</strain>
    </source>
</reference>
<dbReference type="EMBL" id="FQVI01000001">
    <property type="protein sequence ID" value="SHE32479.1"/>
    <property type="molecule type" value="Genomic_DNA"/>
</dbReference>
<dbReference type="GO" id="GO:0005524">
    <property type="term" value="F:ATP binding"/>
    <property type="evidence" value="ECO:0007669"/>
    <property type="project" value="UniProtKB-UniRule"/>
</dbReference>
<evidence type="ECO:0000313" key="11">
    <source>
        <dbReference type="Proteomes" id="UP000184245"/>
    </source>
</evidence>
<dbReference type="GO" id="GO:0003677">
    <property type="term" value="F:DNA binding"/>
    <property type="evidence" value="ECO:0007669"/>
    <property type="project" value="UniProtKB-KW"/>
</dbReference>
<evidence type="ECO:0000256" key="2">
    <source>
        <dbReference type="ARBA" id="ARBA00022741"/>
    </source>
</evidence>
<evidence type="ECO:0000256" key="8">
    <source>
        <dbReference type="HAMAP-Rule" id="MF_00440"/>
    </source>
</evidence>
<dbReference type="InterPro" id="IPR005144">
    <property type="entry name" value="ATP-cone_dom"/>
</dbReference>
<evidence type="ECO:0000256" key="3">
    <source>
        <dbReference type="ARBA" id="ARBA00022833"/>
    </source>
</evidence>